<keyword evidence="3" id="KW-1185">Reference proteome</keyword>
<feature type="region of interest" description="Disordered" evidence="1">
    <location>
        <begin position="41"/>
        <end position="64"/>
    </location>
</feature>
<dbReference type="EMBL" id="VOGB01000004">
    <property type="protein sequence ID" value="MQM72508.1"/>
    <property type="molecule type" value="Genomic_DNA"/>
</dbReference>
<name>A0A6L5GQU8_9FIRM</name>
<evidence type="ECO:0000256" key="1">
    <source>
        <dbReference type="SAM" id="MobiDB-lite"/>
    </source>
</evidence>
<reference evidence="2" key="1">
    <citation type="journal article" date="2020" name="Appl. Environ. Microbiol.">
        <title>Medium-Chain Fatty Acid Synthesis by 'Candidatus Weimeria bifida' gen. nov., sp. nov., and 'Candidatus Pseudoramibacter fermentans' sp. nov.</title>
        <authorList>
            <person name="Scarborough M.J."/>
            <person name="Myers K.S."/>
            <person name="Donohue T.J."/>
            <person name="Noguera D.R."/>
        </authorList>
    </citation>
    <scope>NUCLEOTIDE SEQUENCE</scope>
    <source>
        <strain evidence="2">EUB1.1</strain>
    </source>
</reference>
<organism evidence="2 3">
    <name type="scientific">Candidatus Pseudoramibacter fermentans</name>
    <dbReference type="NCBI Taxonomy" id="2594427"/>
    <lineage>
        <taxon>Bacteria</taxon>
        <taxon>Bacillati</taxon>
        <taxon>Bacillota</taxon>
        <taxon>Clostridia</taxon>
        <taxon>Eubacteriales</taxon>
        <taxon>Eubacteriaceae</taxon>
        <taxon>Pseudoramibacter</taxon>
    </lineage>
</organism>
<evidence type="ECO:0000313" key="2">
    <source>
        <dbReference type="EMBL" id="MQM72508.1"/>
    </source>
</evidence>
<sequence length="64" mass="6754">MGFIVVLIVVAAVRSLHKSVKNGGTIQCGDCPSAGACHGGCKSGPTPEQREWINTYSSRKHKAN</sequence>
<gene>
    <name evidence="2" type="ORF">FRC53_03590</name>
</gene>
<evidence type="ECO:0008006" key="4">
    <source>
        <dbReference type="Google" id="ProtNLM"/>
    </source>
</evidence>
<dbReference type="AlphaFoldDB" id="A0A6L5GQU8"/>
<proteinExistence type="predicted"/>
<comment type="caution">
    <text evidence="2">The sequence shown here is derived from an EMBL/GenBank/DDBJ whole genome shotgun (WGS) entry which is preliminary data.</text>
</comment>
<protein>
    <recommendedName>
        <fullName evidence="4">FeoB-associated Cys-rich membrane protein</fullName>
    </recommendedName>
</protein>
<evidence type="ECO:0000313" key="3">
    <source>
        <dbReference type="Proteomes" id="UP000473648"/>
    </source>
</evidence>
<dbReference type="Proteomes" id="UP000473648">
    <property type="component" value="Unassembled WGS sequence"/>
</dbReference>
<accession>A0A6L5GQU8</accession>